<dbReference type="Gene3D" id="2.60.40.4060">
    <property type="entry name" value="Reeler domain"/>
    <property type="match status" value="1"/>
</dbReference>
<dbReference type="GO" id="GO:0016020">
    <property type="term" value="C:membrane"/>
    <property type="evidence" value="ECO:0007669"/>
    <property type="project" value="TreeGrafter"/>
</dbReference>
<dbReference type="Pfam" id="PF02014">
    <property type="entry name" value="Reeler"/>
    <property type="match status" value="1"/>
</dbReference>
<evidence type="ECO:0000259" key="2">
    <source>
        <dbReference type="PROSITE" id="PS51019"/>
    </source>
</evidence>
<dbReference type="PROSITE" id="PS51019">
    <property type="entry name" value="REELIN"/>
    <property type="match status" value="1"/>
</dbReference>
<protein>
    <submittedName>
        <fullName evidence="4">Defense protein 1</fullName>
    </submittedName>
</protein>
<evidence type="ECO:0000313" key="4">
    <source>
        <dbReference type="RefSeq" id="XP_022100364.1"/>
    </source>
</evidence>
<dbReference type="Proteomes" id="UP000694845">
    <property type="component" value="Unplaced"/>
</dbReference>
<dbReference type="OMA" id="LIWKAPQ"/>
<dbReference type="PANTHER" id="PTHR45828">
    <property type="entry name" value="CYTOCHROME B561/FERRIC REDUCTASE TRANSMEMBRANE"/>
    <property type="match status" value="1"/>
</dbReference>
<dbReference type="KEGG" id="aplc:110984457"/>
<dbReference type="AlphaFoldDB" id="A0A8B7Z3Z9"/>
<accession>A0A8B7Z3Z9</accession>
<dbReference type="OrthoDB" id="6418377at2759"/>
<evidence type="ECO:0000256" key="1">
    <source>
        <dbReference type="SAM" id="SignalP"/>
    </source>
</evidence>
<organism evidence="3 4">
    <name type="scientific">Acanthaster planci</name>
    <name type="common">Crown-of-thorns starfish</name>
    <dbReference type="NCBI Taxonomy" id="133434"/>
    <lineage>
        <taxon>Eukaryota</taxon>
        <taxon>Metazoa</taxon>
        <taxon>Echinodermata</taxon>
        <taxon>Eleutherozoa</taxon>
        <taxon>Asterozoa</taxon>
        <taxon>Asteroidea</taxon>
        <taxon>Valvatacea</taxon>
        <taxon>Valvatida</taxon>
        <taxon>Acanthasteridae</taxon>
        <taxon>Acanthaster</taxon>
    </lineage>
</organism>
<reference evidence="4" key="1">
    <citation type="submission" date="2025-08" db="UniProtKB">
        <authorList>
            <consortium name="RefSeq"/>
        </authorList>
    </citation>
    <scope>IDENTIFICATION</scope>
</reference>
<gene>
    <name evidence="4" type="primary">LOC110984457</name>
</gene>
<name>A0A8B7Z3Z9_ACAPL</name>
<dbReference type="GeneID" id="110984457"/>
<dbReference type="PROSITE" id="PS51257">
    <property type="entry name" value="PROKAR_LIPOPROTEIN"/>
    <property type="match status" value="1"/>
</dbReference>
<dbReference type="InterPro" id="IPR042307">
    <property type="entry name" value="Reeler_sf"/>
</dbReference>
<dbReference type="InterPro" id="IPR051237">
    <property type="entry name" value="Ferric-chelate_Red/DefProt"/>
</dbReference>
<dbReference type="RefSeq" id="XP_022100364.1">
    <property type="nucleotide sequence ID" value="XM_022244672.1"/>
</dbReference>
<feature type="chain" id="PRO_5034464874" evidence="1">
    <location>
        <begin position="23"/>
        <end position="199"/>
    </location>
</feature>
<sequence length="199" mass="20826">MKNSLHIITFCALVVLVPVADVFPSGAASQACVTMAPRHRSTTDPDLVIAPQESISPYSIVAEGTTYTPGGTVSVSILAKTRDITFQGFLIQARTVGSPLPVGSFLAGTDGASKLLSCNATGDSITHTGPEEKQSGMSFTWQAPAASVGKIQFILAAVKNHDVYWVRMESNTLSASASLSASMPMLCFLLAVTMATNTL</sequence>
<dbReference type="InterPro" id="IPR002861">
    <property type="entry name" value="Reeler_dom"/>
</dbReference>
<evidence type="ECO:0000313" key="3">
    <source>
        <dbReference type="Proteomes" id="UP000694845"/>
    </source>
</evidence>
<keyword evidence="1" id="KW-0732">Signal</keyword>
<keyword evidence="3" id="KW-1185">Reference proteome</keyword>
<proteinExistence type="predicted"/>
<feature type="signal peptide" evidence="1">
    <location>
        <begin position="1"/>
        <end position="22"/>
    </location>
</feature>
<dbReference type="PANTHER" id="PTHR45828:SF51">
    <property type="entry name" value="REELIN DOMAIN-CONTAINING PROTEIN 1"/>
    <property type="match status" value="1"/>
</dbReference>
<feature type="domain" description="Reelin" evidence="2">
    <location>
        <begin position="17"/>
        <end position="195"/>
    </location>
</feature>
<dbReference type="CDD" id="cd08544">
    <property type="entry name" value="Reeler"/>
    <property type="match status" value="1"/>
</dbReference>